<dbReference type="InterPro" id="IPR036397">
    <property type="entry name" value="RNaseH_sf"/>
</dbReference>
<dbReference type="GO" id="GO:0003676">
    <property type="term" value="F:nucleic acid binding"/>
    <property type="evidence" value="ECO:0007669"/>
    <property type="project" value="InterPro"/>
</dbReference>
<dbReference type="InterPro" id="IPR001969">
    <property type="entry name" value="Aspartic_peptidase_AS"/>
</dbReference>
<feature type="region of interest" description="Disordered" evidence="5">
    <location>
        <begin position="170"/>
        <end position="238"/>
    </location>
</feature>
<dbReference type="InterPro" id="IPR012337">
    <property type="entry name" value="RNaseH-like_sf"/>
</dbReference>
<evidence type="ECO:0000259" key="6">
    <source>
        <dbReference type="Pfam" id="PF18701"/>
    </source>
</evidence>
<feature type="compositionally biased region" description="Basic and acidic residues" evidence="5">
    <location>
        <begin position="184"/>
        <end position="215"/>
    </location>
</feature>
<name>E3NGW0_CAERE</name>
<proteinExistence type="predicted"/>
<dbReference type="GO" id="GO:0004190">
    <property type="term" value="F:aspartic-type endopeptidase activity"/>
    <property type="evidence" value="ECO:0007669"/>
    <property type="project" value="InterPro"/>
</dbReference>
<feature type="region of interest" description="Disordered" evidence="5">
    <location>
        <begin position="421"/>
        <end position="441"/>
    </location>
</feature>
<feature type="compositionally biased region" description="Polar residues" evidence="5">
    <location>
        <begin position="1"/>
        <end position="12"/>
    </location>
</feature>
<evidence type="ECO:0000256" key="3">
    <source>
        <dbReference type="ARBA" id="ARBA00022918"/>
    </source>
</evidence>
<evidence type="ECO:0000256" key="2">
    <source>
        <dbReference type="ARBA" id="ARBA00022695"/>
    </source>
</evidence>
<dbReference type="Gene3D" id="3.30.420.10">
    <property type="entry name" value="Ribonuclease H-like superfamily/Ribonuclease H"/>
    <property type="match status" value="1"/>
</dbReference>
<sequence length="1491" mass="167215">MLPNQQNRSRSSSPEDHTSRKSSRGNSLTRMRHASPPLPATSLLQRIVGPLKSSITKKCKTAGELIESSDHAIKLFEDPHAEHITTHQQELEETEEILRDLHKTSDALQNLGEYITTKFSDPEMQASPEKEDYMLDVKNHLVQMHVDDIIMLINHNADKLEIILATNKTSIDNISPNPEDSTMSDDRNHGEEHHSPDENTAHNEDTVPLNHRDSDSSQSSTYHETSSDLPNQPQEPISNNESMLKQAETGNRRLQEEVQRLKLNNEKKLLAQMATERQRLELEKDRLLRQETQMVLAEARSKRSSNMLANNEHTAKRNDPIANSVQTQSNQNIAKDANVQTVTAPIAPTPTSQPNQSIKDNKVTQANQSSQEMLFINAMNKLSSIESTQNKTNNAIFANWQRVMLRWKTLKEIFQRIENQETRQMSQRQVKSNRTKTRNRSRSHSHLVLTLVIEVTPISYRHQSDTLVKHIKAFDGTGKLDIFEKTFANTVMKHPRLNDDMRYSILTTLVKGEAAPCIDQSTDSKLAIDTTLSNLRNVYGKCNDKYNFLDRLKKLPFHQSSTKQMRLDIAAHTVVLGLLREKDMPENDEPTIHIIVGKLPPAMRQKIASYLTKMGSTVTQNQVLQRIRQCIDYIEMENTIISQTTPVAANEVPTDYAAINYTKASPSTTRNSNGQPLPNANKPRPPPQLAYNPNAYSNQFYDTATKVKLDGIFAPGEKGVNLTLLAYSFPFENEEVNRCAACDGLHNPIRCPLSSSAFRQAAKERGLCPICNSKHDITKCKSHYRCGYCSGLHHMGGCPKKEYYRDLRNYPKEARPIVKFFRTGSKVPNSVPTADLPTAISNTYSLSSTPIPLETAPTAPEAAPIPLVPATVVDHSSLKLSHTVVTSVIEEYDINRFVQFVSRTSPPHHITTAKAADINNRLTFMCLETPDNQHILALVDSGASLSLILESKAKQLRLAVLKETRLSIQGFDSQTTNDSHIFAIKLKVSDTRVPLAFMIAGSPILPNTAYNTSNCSTADKKFMLDRGIEDPSEHAHPEHNGKRIDMILGNDMLTWMAAQPSYRKHILPSKRSLGAAIINKDIDHFVYSNTLTQFLATTSITCRYITPLAPWQGGIYERIVQLVKRQVLKECGSRVYEYHDLSYVISGAQGMINNRPLIPHARSPGDLIALRPIDFINPGVMTEIPSDHDEPPNPTGVTEASVRAHLNNLEATLERVWKLWSIGYLTFMREAMHQNRRCSTLVPEVGQLVIISVNLLKRHKWPLGVITKVNKSARDGQVRSATVMCRGTLVERPVCQLIPLELTSLNHQCNKDMSEDIKSNDAGISEKVEPGLIEDTNPKTALPTPATLESLDITYAPELFPTNVFPNIAAKSANHPAEKGTAEDEPEDQKQSNKTQIGTSTNPENLILEDAYSPEDGVYQDPQNTLPDIARDYGAEILPEGRSRDYHPRRAKATHINYVHTADMKILSRPSPPECCQLYHALHTFDNLKAL</sequence>
<dbReference type="OrthoDB" id="5870116at2759"/>
<dbReference type="STRING" id="31234.E3NGW0"/>
<feature type="coiled-coil region" evidence="4">
    <location>
        <begin position="84"/>
        <end position="111"/>
    </location>
</feature>
<organism evidence="8">
    <name type="scientific">Caenorhabditis remanei</name>
    <name type="common">Caenorhabditis vulgaris</name>
    <dbReference type="NCBI Taxonomy" id="31234"/>
    <lineage>
        <taxon>Eukaryota</taxon>
        <taxon>Metazoa</taxon>
        <taxon>Ecdysozoa</taxon>
        <taxon>Nematoda</taxon>
        <taxon>Chromadorea</taxon>
        <taxon>Rhabditida</taxon>
        <taxon>Rhabditina</taxon>
        <taxon>Rhabditomorpha</taxon>
        <taxon>Rhabditoidea</taxon>
        <taxon>Rhabditidae</taxon>
        <taxon>Peloderinae</taxon>
        <taxon>Caenorhabditis</taxon>
    </lineage>
</organism>
<dbReference type="Pfam" id="PF18701">
    <property type="entry name" value="DUF5641"/>
    <property type="match status" value="1"/>
</dbReference>
<evidence type="ECO:0000256" key="5">
    <source>
        <dbReference type="SAM" id="MobiDB-lite"/>
    </source>
</evidence>
<keyword evidence="1" id="KW-0808">Transferase</keyword>
<dbReference type="HOGENOM" id="CLU_002163_0_0_1"/>
<reference evidence="7" key="1">
    <citation type="submission" date="2007-07" db="EMBL/GenBank/DDBJ databases">
        <title>PCAP assembly of the Caenorhabditis remanei genome.</title>
        <authorList>
            <consortium name="The Caenorhabditis remanei Sequencing Consortium"/>
            <person name="Wilson R.K."/>
        </authorList>
    </citation>
    <scope>NUCLEOTIDE SEQUENCE [LARGE SCALE GENOMIC DNA]</scope>
    <source>
        <strain evidence="7">PB4641</strain>
    </source>
</reference>
<dbReference type="InterPro" id="IPR040676">
    <property type="entry name" value="DUF5641"/>
</dbReference>
<dbReference type="eggNOG" id="KOG0017">
    <property type="taxonomic scope" value="Eukaryota"/>
</dbReference>
<feature type="domain" description="DUF5641" evidence="6">
    <location>
        <begin position="1208"/>
        <end position="1300"/>
    </location>
</feature>
<evidence type="ECO:0000256" key="4">
    <source>
        <dbReference type="SAM" id="Coils"/>
    </source>
</evidence>
<dbReference type="InterPro" id="IPR005312">
    <property type="entry name" value="DUF1759"/>
</dbReference>
<feature type="compositionally biased region" description="Polar residues" evidence="5">
    <location>
        <begin position="663"/>
        <end position="674"/>
    </location>
</feature>
<dbReference type="SUPFAM" id="SSF53098">
    <property type="entry name" value="Ribonuclease H-like"/>
    <property type="match status" value="1"/>
</dbReference>
<evidence type="ECO:0000313" key="7">
    <source>
        <dbReference type="EMBL" id="EFO97473.1"/>
    </source>
</evidence>
<accession>E3NGW0</accession>
<dbReference type="Pfam" id="PF03564">
    <property type="entry name" value="DUF1759"/>
    <property type="match status" value="1"/>
</dbReference>
<protein>
    <recommendedName>
        <fullName evidence="6">DUF5641 domain-containing protein</fullName>
    </recommendedName>
</protein>
<dbReference type="Proteomes" id="UP000008281">
    <property type="component" value="Unassembled WGS sequence"/>
</dbReference>
<dbReference type="Gene3D" id="2.40.70.10">
    <property type="entry name" value="Acid Proteases"/>
    <property type="match status" value="1"/>
</dbReference>
<dbReference type="InParanoid" id="E3NGW0"/>
<dbReference type="InterPro" id="IPR021109">
    <property type="entry name" value="Peptidase_aspartic_dom_sf"/>
</dbReference>
<dbReference type="GO" id="GO:0006508">
    <property type="term" value="P:proteolysis"/>
    <property type="evidence" value="ECO:0007669"/>
    <property type="project" value="InterPro"/>
</dbReference>
<feature type="compositionally biased region" description="Polar residues" evidence="5">
    <location>
        <begin position="229"/>
        <end position="238"/>
    </location>
</feature>
<keyword evidence="4" id="KW-0175">Coiled coil</keyword>
<dbReference type="PROSITE" id="PS00141">
    <property type="entry name" value="ASP_PROTEASE"/>
    <property type="match status" value="1"/>
</dbReference>
<feature type="region of interest" description="Disordered" evidence="5">
    <location>
        <begin position="663"/>
        <end position="689"/>
    </location>
</feature>
<feature type="compositionally biased region" description="Polar residues" evidence="5">
    <location>
        <begin position="170"/>
        <end position="181"/>
    </location>
</feature>
<feature type="region of interest" description="Disordered" evidence="5">
    <location>
        <begin position="1374"/>
        <end position="1405"/>
    </location>
</feature>
<keyword evidence="8" id="KW-1185">Reference proteome</keyword>
<gene>
    <name evidence="7" type="ORF">CRE_06158</name>
</gene>
<feature type="compositionally biased region" description="Polar residues" evidence="5">
    <location>
        <begin position="1392"/>
        <end position="1404"/>
    </location>
</feature>
<feature type="compositionally biased region" description="Basic residues" evidence="5">
    <location>
        <begin position="431"/>
        <end position="441"/>
    </location>
</feature>
<dbReference type="GO" id="GO:0003964">
    <property type="term" value="F:RNA-directed DNA polymerase activity"/>
    <property type="evidence" value="ECO:0007669"/>
    <property type="project" value="UniProtKB-KW"/>
</dbReference>
<keyword evidence="3" id="KW-0695">RNA-directed DNA polymerase</keyword>
<evidence type="ECO:0000256" key="1">
    <source>
        <dbReference type="ARBA" id="ARBA00022679"/>
    </source>
</evidence>
<dbReference type="EMBL" id="DS268660">
    <property type="protein sequence ID" value="EFO97473.1"/>
    <property type="molecule type" value="Genomic_DNA"/>
</dbReference>
<feature type="region of interest" description="Disordered" evidence="5">
    <location>
        <begin position="1"/>
        <end position="41"/>
    </location>
</feature>
<feature type="compositionally biased region" description="Low complexity" evidence="5">
    <location>
        <begin position="216"/>
        <end position="228"/>
    </location>
</feature>
<dbReference type="CDD" id="cd00303">
    <property type="entry name" value="retropepsin_like"/>
    <property type="match status" value="1"/>
</dbReference>
<keyword evidence="2" id="KW-0548">Nucleotidyltransferase</keyword>
<evidence type="ECO:0000313" key="8">
    <source>
        <dbReference type="Proteomes" id="UP000008281"/>
    </source>
</evidence>